<dbReference type="PANTHER" id="PTHR23074">
    <property type="entry name" value="AAA DOMAIN-CONTAINING"/>
    <property type="match status" value="1"/>
</dbReference>
<protein>
    <recommendedName>
        <fullName evidence="5">Ig-like domain-containing protein</fullName>
    </recommendedName>
</protein>
<dbReference type="PROSITE" id="PS00674">
    <property type="entry name" value="AAA"/>
    <property type="match status" value="1"/>
</dbReference>
<dbReference type="PANTHER" id="PTHR23074:SF17">
    <property type="entry name" value="FIDGETIN-LIKE PROTEIN 1"/>
    <property type="match status" value="1"/>
</dbReference>
<dbReference type="SUPFAM" id="SSF48726">
    <property type="entry name" value="Immunoglobulin"/>
    <property type="match status" value="1"/>
</dbReference>
<evidence type="ECO:0000313" key="6">
    <source>
        <dbReference type="EMBL" id="KAK4337371.1"/>
    </source>
</evidence>
<evidence type="ECO:0000256" key="4">
    <source>
        <dbReference type="SAM" id="MobiDB-lite"/>
    </source>
</evidence>
<keyword evidence="3" id="KW-0067">ATP-binding</keyword>
<dbReference type="InterPro" id="IPR015415">
    <property type="entry name" value="Spast_Vps4_C"/>
</dbReference>
<dbReference type="Pfam" id="PF00004">
    <property type="entry name" value="AAA"/>
    <property type="match status" value="1"/>
</dbReference>
<keyword evidence="2" id="KW-0547">Nucleotide-binding</keyword>
<evidence type="ECO:0000256" key="3">
    <source>
        <dbReference type="ARBA" id="ARBA00022840"/>
    </source>
</evidence>
<dbReference type="SMART" id="SM00382">
    <property type="entry name" value="AAA"/>
    <property type="match status" value="1"/>
</dbReference>
<dbReference type="InterPro" id="IPR013783">
    <property type="entry name" value="Ig-like_fold"/>
</dbReference>
<feature type="compositionally biased region" description="Polar residues" evidence="4">
    <location>
        <begin position="95"/>
        <end position="115"/>
    </location>
</feature>
<dbReference type="InterPro" id="IPR007110">
    <property type="entry name" value="Ig-like_dom"/>
</dbReference>
<dbReference type="Gene3D" id="1.10.8.60">
    <property type="match status" value="1"/>
</dbReference>
<evidence type="ECO:0000259" key="5">
    <source>
        <dbReference type="PROSITE" id="PS50835"/>
    </source>
</evidence>
<dbReference type="FunFam" id="1.10.8.60:FF:000022">
    <property type="entry name" value="Fidgetin like 1"/>
    <property type="match status" value="1"/>
</dbReference>
<dbReference type="SMART" id="SM00408">
    <property type="entry name" value="IGc2"/>
    <property type="match status" value="1"/>
</dbReference>
<dbReference type="InterPro" id="IPR041569">
    <property type="entry name" value="AAA_lid_3"/>
</dbReference>
<dbReference type="InterPro" id="IPR003593">
    <property type="entry name" value="AAA+_ATPase"/>
</dbReference>
<keyword evidence="7" id="KW-1185">Reference proteome</keyword>
<dbReference type="AlphaFoldDB" id="A0AAE1QPH6"/>
<comment type="similarity">
    <text evidence="1">Belongs to the AAA ATPase family.</text>
</comment>
<gene>
    <name evidence="6" type="ORF">RND71_043328</name>
</gene>
<dbReference type="Proteomes" id="UP001291623">
    <property type="component" value="Unassembled WGS sequence"/>
</dbReference>
<dbReference type="GO" id="GO:0016887">
    <property type="term" value="F:ATP hydrolysis activity"/>
    <property type="evidence" value="ECO:0007669"/>
    <property type="project" value="InterPro"/>
</dbReference>
<dbReference type="InterPro" id="IPR027417">
    <property type="entry name" value="P-loop_NTPase"/>
</dbReference>
<dbReference type="Gene3D" id="2.60.40.10">
    <property type="entry name" value="Immunoglobulins"/>
    <property type="match status" value="1"/>
</dbReference>
<accession>A0AAE1QPH6</accession>
<evidence type="ECO:0000256" key="2">
    <source>
        <dbReference type="ARBA" id="ARBA00022741"/>
    </source>
</evidence>
<dbReference type="InterPro" id="IPR050304">
    <property type="entry name" value="MT-severing_AAA_ATPase"/>
</dbReference>
<name>A0AAE1QPH6_9SOLA</name>
<dbReference type="GO" id="GO:0008568">
    <property type="term" value="F:microtubule severing ATPase activity"/>
    <property type="evidence" value="ECO:0007669"/>
    <property type="project" value="TreeGrafter"/>
</dbReference>
<dbReference type="Pfam" id="PF09336">
    <property type="entry name" value="Vps4_C"/>
    <property type="match status" value="1"/>
</dbReference>
<proteinExistence type="inferred from homology"/>
<dbReference type="FunFam" id="3.40.50.300:FF:000093">
    <property type="entry name" value="Fidgetin-like 1"/>
    <property type="match status" value="1"/>
</dbReference>
<dbReference type="EMBL" id="JAVYJV010000034">
    <property type="protein sequence ID" value="KAK4337371.1"/>
    <property type="molecule type" value="Genomic_DNA"/>
</dbReference>
<evidence type="ECO:0000256" key="1">
    <source>
        <dbReference type="ARBA" id="ARBA00006914"/>
    </source>
</evidence>
<dbReference type="InterPro" id="IPR003598">
    <property type="entry name" value="Ig_sub2"/>
</dbReference>
<dbReference type="Pfam" id="PF17862">
    <property type="entry name" value="AAA_lid_3"/>
    <property type="match status" value="1"/>
</dbReference>
<dbReference type="CDD" id="cd00096">
    <property type="entry name" value="Ig"/>
    <property type="match status" value="1"/>
</dbReference>
<sequence>MSNFSYSQPQGSSNPWTLSVKNRVKQKNDNCDISDFQSAKDIFAAKIKNKPYFNSNNISSSQSTQSDDSNDNQIFINARKQILEEKLKNKPYFQPNESSASQSTTQNYHGPSTTVKRLGLTAPFVNPMRRNDDQSNNNPSFINNFMNNPETVSTDSIEVLNDPRAKSLDKNIVDKILNEIIDKKSSITWDDIGGLGSIKEELEEIVILPMKRPDLFVGLLSPCKGLLLFGPPGTGKTLIGKCIASQSNSTFFSISASSLTSKWIGEGEKLVRTLFTIARIKQPSVIFIDEIDSLLTQRSDSEHESSRRLKTEFLVQFDGLSTEKHENLLVIGATNRPQELDEAARRRFTKRLYIPLPNLKARKEIIDILIEKEHNLNEKSLIKLCRMTQGYSGADLSSLCKDAALNIIRRFGKSRIMDIKDKAELPPLAIDDFLNAIKRVKASVSKDDLEIYKKWNATFGAIPFTDNDEDEFENNEINSDLNKPTVSYFSRNSEKFIVLRFKSLKIIRKIKSLVVNFDLEKFQIFNHFKSREVKLNEVKFNEVKLSGVKFSGILTKIRQNLMFFTPLYTLHFKSRLFHNFNYSDIFFDSLRETDESEYRCRIDYKQSRTRNYVIKLNVIAIRVYFSGKHFRKHKPIVKLKLGASLHADRLREGSDLYLDCVTDSNPPVNSVRFLKDGQLVQPETGVLISNQTLVLQQVRRRFRGLYTCEASNSVGKSQSDSLFLRIQHFVSVEYKSIPWENEDSFKRFETDGSNVYQPSIGVITYELDNGLSNIRALNTSNRELLLDPSRELILEPNRELILETKLELD</sequence>
<comment type="caution">
    <text evidence="6">The sequence shown here is derived from an EMBL/GenBank/DDBJ whole genome shotgun (WGS) entry which is preliminary data.</text>
</comment>
<dbReference type="InterPro" id="IPR003599">
    <property type="entry name" value="Ig_sub"/>
</dbReference>
<dbReference type="InterPro" id="IPR003960">
    <property type="entry name" value="ATPase_AAA_CS"/>
</dbReference>
<dbReference type="SMART" id="SM00409">
    <property type="entry name" value="IG"/>
    <property type="match status" value="1"/>
</dbReference>
<dbReference type="InterPro" id="IPR003959">
    <property type="entry name" value="ATPase_AAA_core"/>
</dbReference>
<dbReference type="GO" id="GO:0005524">
    <property type="term" value="F:ATP binding"/>
    <property type="evidence" value="ECO:0007669"/>
    <property type="project" value="UniProtKB-KW"/>
</dbReference>
<reference evidence="6" key="1">
    <citation type="submission" date="2023-12" db="EMBL/GenBank/DDBJ databases">
        <title>Genome assembly of Anisodus tanguticus.</title>
        <authorList>
            <person name="Wang Y.-J."/>
        </authorList>
    </citation>
    <scope>NUCLEOTIDE SEQUENCE</scope>
    <source>
        <strain evidence="6">KB-2021</strain>
        <tissue evidence="6">Leaf</tissue>
    </source>
</reference>
<dbReference type="Gene3D" id="3.40.50.300">
    <property type="entry name" value="P-loop containing nucleotide triphosphate hydrolases"/>
    <property type="match status" value="1"/>
</dbReference>
<feature type="compositionally biased region" description="Low complexity" evidence="4">
    <location>
        <begin position="135"/>
        <end position="147"/>
    </location>
</feature>
<dbReference type="Pfam" id="PF13927">
    <property type="entry name" value="Ig_3"/>
    <property type="match status" value="1"/>
</dbReference>
<organism evidence="6 7">
    <name type="scientific">Anisodus tanguticus</name>
    <dbReference type="NCBI Taxonomy" id="243964"/>
    <lineage>
        <taxon>Eukaryota</taxon>
        <taxon>Viridiplantae</taxon>
        <taxon>Streptophyta</taxon>
        <taxon>Embryophyta</taxon>
        <taxon>Tracheophyta</taxon>
        <taxon>Spermatophyta</taxon>
        <taxon>Magnoliopsida</taxon>
        <taxon>eudicotyledons</taxon>
        <taxon>Gunneridae</taxon>
        <taxon>Pentapetalae</taxon>
        <taxon>asterids</taxon>
        <taxon>lamiids</taxon>
        <taxon>Solanales</taxon>
        <taxon>Solanaceae</taxon>
        <taxon>Solanoideae</taxon>
        <taxon>Hyoscyameae</taxon>
        <taxon>Anisodus</taxon>
    </lineage>
</organism>
<feature type="domain" description="Ig-like" evidence="5">
    <location>
        <begin position="635"/>
        <end position="723"/>
    </location>
</feature>
<evidence type="ECO:0000313" key="7">
    <source>
        <dbReference type="Proteomes" id="UP001291623"/>
    </source>
</evidence>
<feature type="region of interest" description="Disordered" evidence="4">
    <location>
        <begin position="92"/>
        <end position="147"/>
    </location>
</feature>
<dbReference type="SUPFAM" id="SSF52540">
    <property type="entry name" value="P-loop containing nucleoside triphosphate hydrolases"/>
    <property type="match status" value="1"/>
</dbReference>
<dbReference type="InterPro" id="IPR036179">
    <property type="entry name" value="Ig-like_dom_sf"/>
</dbReference>
<dbReference type="PROSITE" id="PS50835">
    <property type="entry name" value="IG_LIKE"/>
    <property type="match status" value="1"/>
</dbReference>